<accession>A0A8J5KFR1</accession>
<evidence type="ECO:0000313" key="2">
    <source>
        <dbReference type="EMBL" id="KAG6479622.1"/>
    </source>
</evidence>
<proteinExistence type="predicted"/>
<evidence type="ECO:0000256" key="1">
    <source>
        <dbReference type="SAM" id="MobiDB-lite"/>
    </source>
</evidence>
<evidence type="ECO:0000313" key="3">
    <source>
        <dbReference type="Proteomes" id="UP000734854"/>
    </source>
</evidence>
<keyword evidence="3" id="KW-1185">Reference proteome</keyword>
<feature type="region of interest" description="Disordered" evidence="1">
    <location>
        <begin position="1"/>
        <end position="24"/>
    </location>
</feature>
<dbReference type="Proteomes" id="UP000734854">
    <property type="component" value="Unassembled WGS sequence"/>
</dbReference>
<dbReference type="AlphaFoldDB" id="A0A8J5KFR1"/>
<name>A0A8J5KFR1_ZINOF</name>
<protein>
    <submittedName>
        <fullName evidence="2">Uncharacterized protein</fullName>
    </submittedName>
</protein>
<gene>
    <name evidence="2" type="ORF">ZIOFF_063090</name>
</gene>
<sequence>MAPKGGRGKGKGERKKKDEKASAGFCCSPSVPPLALDVRVNLPDESHVVLKVKGAKLNDSVDVIALKPCTLALVEGN</sequence>
<reference evidence="2 3" key="1">
    <citation type="submission" date="2020-08" db="EMBL/GenBank/DDBJ databases">
        <title>Plant Genome Project.</title>
        <authorList>
            <person name="Zhang R.-G."/>
        </authorList>
    </citation>
    <scope>NUCLEOTIDE SEQUENCE [LARGE SCALE GENOMIC DNA]</scope>
    <source>
        <tissue evidence="2">Rhizome</tissue>
    </source>
</reference>
<dbReference type="EMBL" id="JACMSC010000017">
    <property type="protein sequence ID" value="KAG6479622.1"/>
    <property type="molecule type" value="Genomic_DNA"/>
</dbReference>
<organism evidence="2 3">
    <name type="scientific">Zingiber officinale</name>
    <name type="common">Ginger</name>
    <name type="synonym">Amomum zingiber</name>
    <dbReference type="NCBI Taxonomy" id="94328"/>
    <lineage>
        <taxon>Eukaryota</taxon>
        <taxon>Viridiplantae</taxon>
        <taxon>Streptophyta</taxon>
        <taxon>Embryophyta</taxon>
        <taxon>Tracheophyta</taxon>
        <taxon>Spermatophyta</taxon>
        <taxon>Magnoliopsida</taxon>
        <taxon>Liliopsida</taxon>
        <taxon>Zingiberales</taxon>
        <taxon>Zingiberaceae</taxon>
        <taxon>Zingiber</taxon>
    </lineage>
</organism>
<comment type="caution">
    <text evidence="2">The sequence shown here is derived from an EMBL/GenBank/DDBJ whole genome shotgun (WGS) entry which is preliminary data.</text>
</comment>
<feature type="compositionally biased region" description="Basic residues" evidence="1">
    <location>
        <begin position="1"/>
        <end position="14"/>
    </location>
</feature>